<evidence type="ECO:0000256" key="2">
    <source>
        <dbReference type="ARBA" id="ARBA00022792"/>
    </source>
</evidence>
<organism evidence="7">
    <name type="scientific">Papilio xuthus</name>
    <name type="common">Asian swallowtail butterfly</name>
    <dbReference type="NCBI Taxonomy" id="66420"/>
    <lineage>
        <taxon>Eukaryota</taxon>
        <taxon>Metazoa</taxon>
        <taxon>Ecdysozoa</taxon>
        <taxon>Arthropoda</taxon>
        <taxon>Hexapoda</taxon>
        <taxon>Insecta</taxon>
        <taxon>Pterygota</taxon>
        <taxon>Neoptera</taxon>
        <taxon>Endopterygota</taxon>
        <taxon>Lepidoptera</taxon>
        <taxon>Glossata</taxon>
        <taxon>Ditrysia</taxon>
        <taxon>Papilionoidea</taxon>
        <taxon>Papilionidae</taxon>
        <taxon>Papilioninae</taxon>
        <taxon>Papilio</taxon>
    </lineage>
</organism>
<keyword evidence="5" id="KW-0472">Membrane</keyword>
<evidence type="ECO:0000256" key="5">
    <source>
        <dbReference type="ARBA" id="ARBA00023136"/>
    </source>
</evidence>
<keyword evidence="2" id="KW-0999">Mitochondrion inner membrane</keyword>
<reference evidence="7" key="1">
    <citation type="submission" date="2025-08" db="UniProtKB">
        <authorList>
            <consortium name="RefSeq"/>
        </authorList>
    </citation>
    <scope>IDENTIFICATION</scope>
</reference>
<dbReference type="Gene3D" id="1.10.600.10">
    <property type="entry name" value="Farnesyl Diphosphate Synthase"/>
    <property type="match status" value="1"/>
</dbReference>
<dbReference type="KEGG" id="pxu:106118095"/>
<proteinExistence type="inferred from homology"/>
<keyword evidence="4" id="KW-0496">Mitochondrion</keyword>
<sequence length="315" mass="36646">RQWNNLFRHSTLANNTTYVVVFIEVYNTSHYAPYRQDITHKIPCRQHDYENFLATLLMTKAIRTPALVVRAFNVEVARVQDQTSDPQTAAFRVHFWLDILNDIYKKEQNISNIPANPVAKELFKICKCYNLPKRHLEKLVLSRSSLLKSRYFRTLEDIEKYADDTVSSIYHLLLAVAGVTDIHADHAASHLGKSQGLTNILRSVHVSNHHKMVTLPMDILMKNKLSQEEVLREKDSEEMRNVVFEVASRAYSHLEKARKIQTPKITNQIFLPATAVDFYLNKLQKNNFNIFDKSLHQGNATLPFKLYYNRLVNKY</sequence>
<dbReference type="GeneID" id="106118095"/>
<dbReference type="InterPro" id="IPR008949">
    <property type="entry name" value="Isoprenoid_synthase_dom_sf"/>
</dbReference>
<feature type="non-terminal residue" evidence="7">
    <location>
        <position position="1"/>
    </location>
</feature>
<dbReference type="GO" id="GO:0005743">
    <property type="term" value="C:mitochondrial inner membrane"/>
    <property type="evidence" value="ECO:0007669"/>
    <property type="project" value="UniProtKB-SubCell"/>
</dbReference>
<keyword evidence="3" id="KW-0809">Transit peptide</keyword>
<accession>A0AAJ6ZA60</accession>
<dbReference type="PANTHER" id="PTHR21181">
    <property type="match status" value="1"/>
</dbReference>
<evidence type="ECO:0000256" key="3">
    <source>
        <dbReference type="ARBA" id="ARBA00022946"/>
    </source>
</evidence>
<evidence type="ECO:0000256" key="4">
    <source>
        <dbReference type="ARBA" id="ARBA00023128"/>
    </source>
</evidence>
<dbReference type="AlphaFoldDB" id="A0AAJ6ZA60"/>
<dbReference type="CTD" id="32151"/>
<dbReference type="RefSeq" id="XP_013168104.1">
    <property type="nucleotide sequence ID" value="XM_013312650.1"/>
</dbReference>
<dbReference type="SUPFAM" id="SSF48576">
    <property type="entry name" value="Terpenoid synthases"/>
    <property type="match status" value="1"/>
</dbReference>
<dbReference type="Proteomes" id="UP000694872">
    <property type="component" value="Unplaced"/>
</dbReference>
<protein>
    <submittedName>
        <fullName evidence="7">NADH dehydrogenase (Ubiquinone) complex I, assembly factor 6</fullName>
    </submittedName>
</protein>
<gene>
    <name evidence="7" type="primary">LOC106118095</name>
</gene>
<comment type="subcellular location">
    <subcellularLocation>
        <location evidence="1">Mitochondrion inner membrane</location>
    </subcellularLocation>
</comment>
<evidence type="ECO:0000256" key="6">
    <source>
        <dbReference type="ARBA" id="ARBA00038273"/>
    </source>
</evidence>
<evidence type="ECO:0000256" key="1">
    <source>
        <dbReference type="ARBA" id="ARBA00004273"/>
    </source>
</evidence>
<comment type="similarity">
    <text evidence="6">Belongs to the NDUFAF6 family.</text>
</comment>
<dbReference type="InterPro" id="IPR002060">
    <property type="entry name" value="Squ/phyt_synthse"/>
</dbReference>
<dbReference type="PANTHER" id="PTHR21181:SF13">
    <property type="entry name" value="NADH DEHYDROGENASE (UBIQUINONE) COMPLEX I, ASSEMBLY FACTOR 6"/>
    <property type="match status" value="1"/>
</dbReference>
<name>A0AAJ6ZA60_PAPXU</name>
<dbReference type="Pfam" id="PF00494">
    <property type="entry name" value="SQS_PSY"/>
    <property type="match status" value="1"/>
</dbReference>
<dbReference type="GO" id="GO:0032981">
    <property type="term" value="P:mitochondrial respiratory chain complex I assembly"/>
    <property type="evidence" value="ECO:0007669"/>
    <property type="project" value="TreeGrafter"/>
</dbReference>
<evidence type="ECO:0000313" key="7">
    <source>
        <dbReference type="RefSeq" id="XP_013168104.1"/>
    </source>
</evidence>